<dbReference type="InterPro" id="IPR012902">
    <property type="entry name" value="N_methyl_site"/>
</dbReference>
<dbReference type="PANTHER" id="PTHR30093">
    <property type="entry name" value="GENERAL SECRETION PATHWAY PROTEIN G"/>
    <property type="match status" value="1"/>
</dbReference>
<organism evidence="2 3">
    <name type="scientific">Planctomicrobium piriforme</name>
    <dbReference type="NCBI Taxonomy" id="1576369"/>
    <lineage>
        <taxon>Bacteria</taxon>
        <taxon>Pseudomonadati</taxon>
        <taxon>Planctomycetota</taxon>
        <taxon>Planctomycetia</taxon>
        <taxon>Planctomycetales</taxon>
        <taxon>Planctomycetaceae</taxon>
        <taxon>Planctomicrobium</taxon>
    </lineage>
</organism>
<dbReference type="RefSeq" id="WP_092050144.1">
    <property type="nucleotide sequence ID" value="NZ_FOQD01000007.1"/>
</dbReference>
<evidence type="ECO:0000313" key="3">
    <source>
        <dbReference type="Proteomes" id="UP000199518"/>
    </source>
</evidence>
<dbReference type="EMBL" id="FOQD01000007">
    <property type="protein sequence ID" value="SFI29777.1"/>
    <property type="molecule type" value="Genomic_DNA"/>
</dbReference>
<dbReference type="Pfam" id="PF07963">
    <property type="entry name" value="N_methyl"/>
    <property type="match status" value="1"/>
</dbReference>
<dbReference type="PROSITE" id="PS00409">
    <property type="entry name" value="PROKAR_NTER_METHYL"/>
    <property type="match status" value="1"/>
</dbReference>
<proteinExistence type="predicted"/>
<dbReference type="InterPro" id="IPR027558">
    <property type="entry name" value="Pre_pil_HX9DG_C"/>
</dbReference>
<evidence type="ECO:0000259" key="1">
    <source>
        <dbReference type="Pfam" id="PF07596"/>
    </source>
</evidence>
<gene>
    <name evidence="2" type="ORF">SAMN05421753_107221</name>
</gene>
<dbReference type="OrthoDB" id="270727at2"/>
<evidence type="ECO:0000313" key="2">
    <source>
        <dbReference type="EMBL" id="SFI29777.1"/>
    </source>
</evidence>
<name>A0A1I3H2L7_9PLAN</name>
<dbReference type="Pfam" id="PF07596">
    <property type="entry name" value="SBP_bac_10"/>
    <property type="match status" value="1"/>
</dbReference>
<dbReference type="SUPFAM" id="SSF54523">
    <property type="entry name" value="Pili subunits"/>
    <property type="match status" value="1"/>
</dbReference>
<dbReference type="InterPro" id="IPR011453">
    <property type="entry name" value="DUF1559"/>
</dbReference>
<dbReference type="InterPro" id="IPR045584">
    <property type="entry name" value="Pilin-like"/>
</dbReference>
<dbReference type="NCBIfam" id="TIGR02532">
    <property type="entry name" value="IV_pilin_GFxxxE"/>
    <property type="match status" value="1"/>
</dbReference>
<feature type="domain" description="DUF1559" evidence="1">
    <location>
        <begin position="32"/>
        <end position="311"/>
    </location>
</feature>
<reference evidence="3" key="1">
    <citation type="submission" date="2016-10" db="EMBL/GenBank/DDBJ databases">
        <authorList>
            <person name="Varghese N."/>
            <person name="Submissions S."/>
        </authorList>
    </citation>
    <scope>NUCLEOTIDE SEQUENCE [LARGE SCALE GENOMIC DNA]</scope>
    <source>
        <strain evidence="3">DSM 26348</strain>
    </source>
</reference>
<dbReference type="Gene3D" id="3.30.700.10">
    <property type="entry name" value="Glycoprotein, Type 4 Pilin"/>
    <property type="match status" value="1"/>
</dbReference>
<keyword evidence="3" id="KW-1185">Reference proteome</keyword>
<dbReference type="STRING" id="1576369.SAMN05421753_107221"/>
<dbReference type="AlphaFoldDB" id="A0A1I3H2L7"/>
<protein>
    <submittedName>
        <fullName evidence="2">Prepilin-type N-terminal cleavage/methylation domain-containing protein/prepilin-type processing-associated H-X9-DG domain-containing protein</fullName>
    </submittedName>
</protein>
<accession>A0A1I3H2L7</accession>
<dbReference type="PANTHER" id="PTHR30093:SF2">
    <property type="entry name" value="TYPE II SECRETION SYSTEM PROTEIN H"/>
    <property type="match status" value="1"/>
</dbReference>
<dbReference type="Proteomes" id="UP000199518">
    <property type="component" value="Unassembled WGS sequence"/>
</dbReference>
<sequence length="329" mass="35696">MTKSRRGFTLIELLVVIAIIGVLVGLLLPAVQQAREAARRSQCVNNLKQIGLAMHNYHDVHNVLPPGNRSTLYATWALYLLPHMELTNLYQTWDFNAGANGRTYTTAPNLAVTQTRIGIYTCPTDMERTNVTSTAAPVIPHHNYAANYGNAALNQQTSYTGVDFKGAPFGNIQNDASATAANRPSRGCIRFGKITDGLSSTLMVSELIQGSGFNGSTKADLRGRIIGYSDGGYFTTQNTPNSPINDWENTNYCVPPVPTSILTFANAENPPCAQTNQFSYMQRAARSRHPGGVNSLRCDGSVGFNISSIDLNVWRNAGASQDGELLGEF</sequence>
<dbReference type="NCBIfam" id="TIGR04294">
    <property type="entry name" value="pre_pil_HX9DG"/>
    <property type="match status" value="1"/>
</dbReference>